<feature type="compositionally biased region" description="Basic residues" evidence="1">
    <location>
        <begin position="154"/>
        <end position="164"/>
    </location>
</feature>
<evidence type="ECO:0000256" key="1">
    <source>
        <dbReference type="SAM" id="MobiDB-lite"/>
    </source>
</evidence>
<feature type="chain" id="PRO_5034094636" evidence="2">
    <location>
        <begin position="31"/>
        <end position="375"/>
    </location>
</feature>
<dbReference type="Ensembl" id="ENSCAFT00040013047.1">
    <property type="protein sequence ID" value="ENSCAFP00040011292.1"/>
    <property type="gene ID" value="ENSCAFG00040007039.1"/>
</dbReference>
<feature type="compositionally biased region" description="Gly residues" evidence="1">
    <location>
        <begin position="129"/>
        <end position="138"/>
    </location>
</feature>
<feature type="compositionally biased region" description="Low complexity" evidence="1">
    <location>
        <begin position="78"/>
        <end position="121"/>
    </location>
</feature>
<feature type="signal peptide" evidence="2">
    <location>
        <begin position="1"/>
        <end position="30"/>
    </location>
</feature>
<proteinExistence type="predicted"/>
<accession>A0A8C0QIC9</accession>
<dbReference type="AlphaFoldDB" id="A0A8C0QIC9"/>
<name>A0A8C0QIC9_CANLF</name>
<keyword evidence="2" id="KW-0732">Signal</keyword>
<feature type="compositionally biased region" description="Low complexity" evidence="1">
    <location>
        <begin position="189"/>
        <end position="201"/>
    </location>
</feature>
<dbReference type="Proteomes" id="UP000694542">
    <property type="component" value="Chromosome 6"/>
</dbReference>
<organism evidence="3 4">
    <name type="scientific">Canis lupus familiaris</name>
    <name type="common">Dog</name>
    <name type="synonym">Canis familiaris</name>
    <dbReference type="NCBI Taxonomy" id="9615"/>
    <lineage>
        <taxon>Eukaryota</taxon>
        <taxon>Metazoa</taxon>
        <taxon>Chordata</taxon>
        <taxon>Craniata</taxon>
        <taxon>Vertebrata</taxon>
        <taxon>Euteleostomi</taxon>
        <taxon>Mammalia</taxon>
        <taxon>Eutheria</taxon>
        <taxon>Laurasiatheria</taxon>
        <taxon>Carnivora</taxon>
        <taxon>Caniformia</taxon>
        <taxon>Canidae</taxon>
        <taxon>Canis</taxon>
    </lineage>
</organism>
<evidence type="ECO:0000256" key="2">
    <source>
        <dbReference type="SAM" id="SignalP"/>
    </source>
</evidence>
<protein>
    <submittedName>
        <fullName evidence="3">Uncharacterized protein</fullName>
    </submittedName>
</protein>
<evidence type="ECO:0000313" key="3">
    <source>
        <dbReference type="Ensembl" id="ENSCAFP00040011292.1"/>
    </source>
</evidence>
<feature type="region of interest" description="Disordered" evidence="1">
    <location>
        <begin position="77"/>
        <end position="375"/>
    </location>
</feature>
<feature type="compositionally biased region" description="Basic and acidic residues" evidence="1">
    <location>
        <begin position="356"/>
        <end position="375"/>
    </location>
</feature>
<sequence length="375" mass="38810">MSSSSERRFRTASWMGLALCALRLAASARGRSSWKASPLRTAMGRHLARKSTKPATAIKFNTSSTLTLLSEAIKHARPALAPDPRPLGLRRGAGQPRAVRASHSGRPGAPSGSPGAAARMLGQRRRPGGRGARGGGSVCRGAPGAACSVPSARPGRRPRSRRRAGAGVCPRSDGPGRPGPRGAARRCRAQGPPGSGAAARPRGARPPPSPAGGGGLQPRTRAPRRAPLFRSPTRSIAPRGGEARAGRPHPRASAVTLKSRLLSKWGQHSGAGPGAERDVLSAPRAGATHPPPSSPARTAARAPGRVPSPDARSEPAGPAGHTGLAPGGRARREAAGRRSRTAKVTAAPRTSRRKSLKEEKEKKQGKTKNEKSRMM</sequence>
<evidence type="ECO:0000313" key="4">
    <source>
        <dbReference type="Proteomes" id="UP000694542"/>
    </source>
</evidence>
<reference evidence="3" key="1">
    <citation type="submission" date="2018-10" db="EMBL/GenBank/DDBJ databases">
        <title>De novo assembly of a Great Dane genome.</title>
        <authorList>
            <person name="Kidd J.M."/>
            <person name="Pendleton A.L."/>
            <person name="Shen F."/>
            <person name="Emery S."/>
        </authorList>
    </citation>
    <scope>NUCLEOTIDE SEQUENCE [LARGE SCALE GENOMIC DNA]</scope>
    <source>
        <strain evidence="3">Great Dane</strain>
    </source>
</reference>
<feature type="compositionally biased region" description="Low complexity" evidence="1">
    <location>
        <begin position="165"/>
        <end position="175"/>
    </location>
</feature>
<reference evidence="3" key="2">
    <citation type="submission" date="2025-08" db="UniProtKB">
        <authorList>
            <consortium name="Ensembl"/>
        </authorList>
    </citation>
    <scope>IDENTIFICATION</scope>
</reference>